<proteinExistence type="predicted"/>
<name>A0A395IA45_ASPHC</name>
<gene>
    <name evidence="1" type="ORF">BO97DRAFT_76825</name>
</gene>
<dbReference type="Proteomes" id="UP000248961">
    <property type="component" value="Unassembled WGS sequence"/>
</dbReference>
<dbReference type="AlphaFoldDB" id="A0A395IA45"/>
<dbReference type="EMBL" id="KZ824268">
    <property type="protein sequence ID" value="RAL16835.1"/>
    <property type="molecule type" value="Genomic_DNA"/>
</dbReference>
<evidence type="ECO:0000313" key="2">
    <source>
        <dbReference type="Proteomes" id="UP000248961"/>
    </source>
</evidence>
<keyword evidence="2" id="KW-1185">Reference proteome</keyword>
<evidence type="ECO:0000313" key="1">
    <source>
        <dbReference type="EMBL" id="RAL16835.1"/>
    </source>
</evidence>
<dbReference type="VEuPathDB" id="FungiDB:BO97DRAFT_76825"/>
<organism evidence="1 2">
    <name type="scientific">Aspergillus homomorphus (strain CBS 101889)</name>
    <dbReference type="NCBI Taxonomy" id="1450537"/>
    <lineage>
        <taxon>Eukaryota</taxon>
        <taxon>Fungi</taxon>
        <taxon>Dikarya</taxon>
        <taxon>Ascomycota</taxon>
        <taxon>Pezizomycotina</taxon>
        <taxon>Eurotiomycetes</taxon>
        <taxon>Eurotiomycetidae</taxon>
        <taxon>Eurotiales</taxon>
        <taxon>Aspergillaceae</taxon>
        <taxon>Aspergillus</taxon>
        <taxon>Aspergillus subgen. Circumdati</taxon>
    </lineage>
</organism>
<reference evidence="1 2" key="1">
    <citation type="submission" date="2018-02" db="EMBL/GenBank/DDBJ databases">
        <title>The genomes of Aspergillus section Nigri reveals drivers in fungal speciation.</title>
        <authorList>
            <consortium name="DOE Joint Genome Institute"/>
            <person name="Vesth T.C."/>
            <person name="Nybo J."/>
            <person name="Theobald S."/>
            <person name="Brandl J."/>
            <person name="Frisvad J.C."/>
            <person name="Nielsen K.F."/>
            <person name="Lyhne E.K."/>
            <person name="Kogle M.E."/>
            <person name="Kuo A."/>
            <person name="Riley R."/>
            <person name="Clum A."/>
            <person name="Nolan M."/>
            <person name="Lipzen A."/>
            <person name="Salamov A."/>
            <person name="Henrissat B."/>
            <person name="Wiebenga A."/>
            <person name="De vries R.P."/>
            <person name="Grigoriev I.V."/>
            <person name="Mortensen U.H."/>
            <person name="Andersen M.R."/>
            <person name="Baker S.E."/>
        </authorList>
    </citation>
    <scope>NUCLEOTIDE SEQUENCE [LARGE SCALE GENOMIC DNA]</scope>
    <source>
        <strain evidence="1 2">CBS 101889</strain>
    </source>
</reference>
<dbReference type="RefSeq" id="XP_025555989.1">
    <property type="nucleotide sequence ID" value="XM_025701049.1"/>
</dbReference>
<sequence>MKLFHNLTGRCLQFAVLDGQWDNLTYGWKGAHTWGLESDAQNRLVRDIGLEKRSPTRYAFSQGSDPATMGLRTISGSWGRSSTGDMRFLGYWNCRGPSNCHSIAMVSGPPLYHYSPRGTRFSKDAIAARERYAPLLCPVSRSPDIPNANKPWETGAHEGLTLGVSYLYGSILPMSV</sequence>
<accession>A0A395IA45</accession>
<protein>
    <submittedName>
        <fullName evidence="1">Uncharacterized protein</fullName>
    </submittedName>
</protein>
<dbReference type="GeneID" id="37205338"/>